<protein>
    <recommendedName>
        <fullName evidence="1">Histidine phosphotransferase ChpT C-terminal domain-containing protein</fullName>
    </recommendedName>
</protein>
<keyword evidence="3" id="KW-1185">Reference proteome</keyword>
<evidence type="ECO:0000259" key="1">
    <source>
        <dbReference type="Pfam" id="PF10090"/>
    </source>
</evidence>
<evidence type="ECO:0000313" key="3">
    <source>
        <dbReference type="Proteomes" id="UP000035100"/>
    </source>
</evidence>
<dbReference type="Gene3D" id="1.10.287.130">
    <property type="match status" value="1"/>
</dbReference>
<evidence type="ECO:0000313" key="2">
    <source>
        <dbReference type="EMBL" id="KIQ67742.1"/>
    </source>
</evidence>
<dbReference type="Pfam" id="PF10090">
    <property type="entry name" value="HPTransfase"/>
    <property type="match status" value="1"/>
</dbReference>
<proteinExistence type="predicted"/>
<accession>A0A0D0Q5H7</accession>
<dbReference type="STRING" id="1123501.Wenmar_03701"/>
<comment type="caution">
    <text evidence="2">The sequence shown here is derived from an EMBL/GenBank/DDBJ whole genome shotgun (WGS) entry which is preliminary data.</text>
</comment>
<sequence length="200" mass="21590">MTRRADIVALVGSRICHDLGSPLGAIGNGVELMTLAGDGPPSPEMELIAQSIETANAMLRFFRLAFGRAAPGSMVARDEIAQLLAAASRGGRLTYYWAVDDPQERAEVRAVLLTLMCFESALPRGGDVHIRRRGPRWEMWAEGDRLAVRQDLWSSLSAPAKGPAEPAPAEVQFVLLPEVLAELDRTLAVDIGANRITAGF</sequence>
<dbReference type="eggNOG" id="COG5385">
    <property type="taxonomic scope" value="Bacteria"/>
</dbReference>
<dbReference type="AlphaFoldDB" id="A0A0D0Q5H7"/>
<dbReference type="InterPro" id="IPR018762">
    <property type="entry name" value="ChpT_C"/>
</dbReference>
<organism evidence="2 3">
    <name type="scientific">Wenxinia marina DSM 24838</name>
    <dbReference type="NCBI Taxonomy" id="1123501"/>
    <lineage>
        <taxon>Bacteria</taxon>
        <taxon>Pseudomonadati</taxon>
        <taxon>Pseudomonadota</taxon>
        <taxon>Alphaproteobacteria</taxon>
        <taxon>Rhodobacterales</taxon>
        <taxon>Roseobacteraceae</taxon>
        <taxon>Wenxinia</taxon>
    </lineage>
</organism>
<dbReference type="Gene3D" id="3.30.565.10">
    <property type="entry name" value="Histidine kinase-like ATPase, C-terminal domain"/>
    <property type="match status" value="1"/>
</dbReference>
<name>A0A0D0Q5H7_9RHOB</name>
<dbReference type="InterPro" id="IPR036890">
    <property type="entry name" value="HATPase_C_sf"/>
</dbReference>
<reference evidence="2 3" key="1">
    <citation type="submission" date="2013-01" db="EMBL/GenBank/DDBJ databases">
        <authorList>
            <person name="Fiebig A."/>
            <person name="Goeker M."/>
            <person name="Klenk H.-P.P."/>
        </authorList>
    </citation>
    <scope>NUCLEOTIDE SEQUENCE [LARGE SCALE GENOMIC DNA]</scope>
    <source>
        <strain evidence="2 3">DSM 24838</strain>
    </source>
</reference>
<gene>
    <name evidence="2" type="ORF">Wenmar_03701</name>
</gene>
<dbReference type="Proteomes" id="UP000035100">
    <property type="component" value="Unassembled WGS sequence"/>
</dbReference>
<feature type="domain" description="Histidine phosphotransferase ChpT C-terminal" evidence="1">
    <location>
        <begin position="78"/>
        <end position="193"/>
    </location>
</feature>
<dbReference type="EMBL" id="AONG01000020">
    <property type="protein sequence ID" value="KIQ67742.1"/>
    <property type="molecule type" value="Genomic_DNA"/>
</dbReference>
<dbReference type="RefSeq" id="WP_018302430.1">
    <property type="nucleotide sequence ID" value="NZ_KB902284.1"/>
</dbReference>